<accession>A0A9P0HKF2</accession>
<proteinExistence type="inferred from homology"/>
<dbReference type="Proteomes" id="UP001152798">
    <property type="component" value="Chromosome 5"/>
</dbReference>
<comment type="subcellular location">
    <subcellularLocation>
        <location evidence="1">Membrane</location>
        <topology evidence="1">Multi-pass membrane protein</topology>
    </subcellularLocation>
</comment>
<feature type="transmembrane region" description="Helical" evidence="6">
    <location>
        <begin position="222"/>
        <end position="243"/>
    </location>
</feature>
<dbReference type="EMBL" id="OV725081">
    <property type="protein sequence ID" value="CAH1403769.1"/>
    <property type="molecule type" value="Genomic_DNA"/>
</dbReference>
<dbReference type="GO" id="GO:0140410">
    <property type="term" value="F:monoatomic cation:bicarbonate symporter activity"/>
    <property type="evidence" value="ECO:0007669"/>
    <property type="project" value="TreeGrafter"/>
</dbReference>
<dbReference type="PANTHER" id="PTHR12191">
    <property type="entry name" value="SOLUTE CARRIER FAMILY 39"/>
    <property type="match status" value="1"/>
</dbReference>
<feature type="transmembrane region" description="Helical" evidence="6">
    <location>
        <begin position="505"/>
        <end position="525"/>
    </location>
</feature>
<dbReference type="GO" id="GO:0005385">
    <property type="term" value="F:zinc ion transmembrane transporter activity"/>
    <property type="evidence" value="ECO:0007669"/>
    <property type="project" value="TreeGrafter"/>
</dbReference>
<feature type="transmembrane region" description="Helical" evidence="6">
    <location>
        <begin position="569"/>
        <end position="589"/>
    </location>
</feature>
<gene>
    <name evidence="8" type="ORF">NEZAVI_LOCUS12325</name>
</gene>
<dbReference type="InterPro" id="IPR050799">
    <property type="entry name" value="ZIP_Transporter"/>
</dbReference>
<reference evidence="8" key="1">
    <citation type="submission" date="2022-01" db="EMBL/GenBank/DDBJ databases">
        <authorList>
            <person name="King R."/>
        </authorList>
    </citation>
    <scope>NUCLEOTIDE SEQUENCE</scope>
</reference>
<evidence type="ECO:0000256" key="1">
    <source>
        <dbReference type="ARBA" id="ARBA00004141"/>
    </source>
</evidence>
<keyword evidence="3 6" id="KW-0812">Transmembrane</keyword>
<evidence type="ECO:0000313" key="8">
    <source>
        <dbReference type="EMBL" id="CAH1403769.1"/>
    </source>
</evidence>
<evidence type="ECO:0000256" key="2">
    <source>
        <dbReference type="ARBA" id="ARBA00006939"/>
    </source>
</evidence>
<keyword evidence="9" id="KW-1185">Reference proteome</keyword>
<dbReference type="PANTHER" id="PTHR12191:SF37">
    <property type="entry name" value="ZINC TRANSPORTER FOI"/>
    <property type="match status" value="1"/>
</dbReference>
<name>A0A9P0HKF2_NEZVI</name>
<keyword evidence="7" id="KW-0732">Signal</keyword>
<comment type="similarity">
    <text evidence="2">Belongs to the ZIP transporter (TC 2.A.5) family.</text>
</comment>
<evidence type="ECO:0000256" key="4">
    <source>
        <dbReference type="ARBA" id="ARBA00022989"/>
    </source>
</evidence>
<protein>
    <submittedName>
        <fullName evidence="8">Uncharacterized protein</fullName>
    </submittedName>
</protein>
<evidence type="ECO:0000313" key="9">
    <source>
        <dbReference type="Proteomes" id="UP001152798"/>
    </source>
</evidence>
<feature type="transmembrane region" description="Helical" evidence="6">
    <location>
        <begin position="187"/>
        <end position="210"/>
    </location>
</feature>
<dbReference type="GO" id="GO:0030003">
    <property type="term" value="P:intracellular monoatomic cation homeostasis"/>
    <property type="evidence" value="ECO:0007669"/>
    <property type="project" value="TreeGrafter"/>
</dbReference>
<feature type="transmembrane region" description="Helical" evidence="6">
    <location>
        <begin position="531"/>
        <end position="548"/>
    </location>
</feature>
<organism evidence="8 9">
    <name type="scientific">Nezara viridula</name>
    <name type="common">Southern green stink bug</name>
    <name type="synonym">Cimex viridulus</name>
    <dbReference type="NCBI Taxonomy" id="85310"/>
    <lineage>
        <taxon>Eukaryota</taxon>
        <taxon>Metazoa</taxon>
        <taxon>Ecdysozoa</taxon>
        <taxon>Arthropoda</taxon>
        <taxon>Hexapoda</taxon>
        <taxon>Insecta</taxon>
        <taxon>Pterygota</taxon>
        <taxon>Neoptera</taxon>
        <taxon>Paraneoptera</taxon>
        <taxon>Hemiptera</taxon>
        <taxon>Heteroptera</taxon>
        <taxon>Panheteroptera</taxon>
        <taxon>Pentatomomorpha</taxon>
        <taxon>Pentatomoidea</taxon>
        <taxon>Pentatomidae</taxon>
        <taxon>Pentatominae</taxon>
        <taxon>Nezara</taxon>
    </lineage>
</organism>
<feature type="signal peptide" evidence="7">
    <location>
        <begin position="1"/>
        <end position="19"/>
    </location>
</feature>
<evidence type="ECO:0000256" key="3">
    <source>
        <dbReference type="ARBA" id="ARBA00022692"/>
    </source>
</evidence>
<dbReference type="Pfam" id="PF02535">
    <property type="entry name" value="Zip"/>
    <property type="match status" value="2"/>
</dbReference>
<evidence type="ECO:0000256" key="6">
    <source>
        <dbReference type="SAM" id="Phobius"/>
    </source>
</evidence>
<keyword evidence="4 6" id="KW-1133">Transmembrane helix</keyword>
<keyword evidence="5 6" id="KW-0472">Membrane</keyword>
<evidence type="ECO:0000256" key="5">
    <source>
        <dbReference type="ARBA" id="ARBA00023136"/>
    </source>
</evidence>
<dbReference type="OrthoDB" id="200954at2759"/>
<dbReference type="AlphaFoldDB" id="A0A9P0HKF2"/>
<evidence type="ECO:0000256" key="7">
    <source>
        <dbReference type="SAM" id="SignalP"/>
    </source>
</evidence>
<dbReference type="GO" id="GO:0005886">
    <property type="term" value="C:plasma membrane"/>
    <property type="evidence" value="ECO:0007669"/>
    <property type="project" value="TreeGrafter"/>
</dbReference>
<feature type="chain" id="PRO_5040410387" evidence="7">
    <location>
        <begin position="20"/>
        <end position="601"/>
    </location>
</feature>
<sequence>MVSELVRACMLCLLCATHAHCSSHHNVNNTHLGGGLKASYENSRENSLQTSPDNNVQLVERSKRTVSEEDYIKLAFDKFGDGEKLNLTGFRNLLAAVGIKLISQGHSPFHKTLTEENNNSTDVKNTKTKCESLDDALIHPVNVTQSKFKEICPWIINEIIRSNSHMESPCHHDHEHSEERSEEASLIVVWVYASISVILISLCGLLAVAVIPLMQMTVYQGLLQFLVALAVGTLCGDALLHLLPHAMLISHGAHDHSGWNSESKDHDDQHDTNLWRGFIAALAVVFFYFTEKFFSMLTEWHKKCQRKNKKPTTRVHVVREETQSDQENRVGEKLCKHKYSSYPYCYGEITNSATDNIPPNGPCFGDSEINNIRLMREENGVNKQEEIDPQKEDVPCSEKQLLETADQVPEYTVIIREHETRHHGHAHTHGHVHSAPSSLSSVAWMVVMGDGLHNLADGLAIGTAFGANVGGGISTAVAVFCHELPHEIGDFAVLLKAGMSAKQAVFYNLLSSILCFFGMALGIALGHNDSMKQWVFAFAAGMFLYIALVDMVPELSSSHSKEGGSICQCLLQFCGLITGIGIMLVIALYEHALMESFQHSF</sequence>
<feature type="transmembrane region" description="Helical" evidence="6">
    <location>
        <begin position="274"/>
        <end position="294"/>
    </location>
</feature>
<dbReference type="InterPro" id="IPR003689">
    <property type="entry name" value="ZIP"/>
</dbReference>
<dbReference type="GO" id="GO:0071578">
    <property type="term" value="P:zinc ion import across plasma membrane"/>
    <property type="evidence" value="ECO:0007669"/>
    <property type="project" value="TreeGrafter"/>
</dbReference>